<dbReference type="AlphaFoldDB" id="A0A0A9E4K7"/>
<name>A0A0A9E4K7_ARUDO</name>
<organism evidence="1">
    <name type="scientific">Arundo donax</name>
    <name type="common">Giant reed</name>
    <name type="synonym">Donax arundinaceus</name>
    <dbReference type="NCBI Taxonomy" id="35708"/>
    <lineage>
        <taxon>Eukaryota</taxon>
        <taxon>Viridiplantae</taxon>
        <taxon>Streptophyta</taxon>
        <taxon>Embryophyta</taxon>
        <taxon>Tracheophyta</taxon>
        <taxon>Spermatophyta</taxon>
        <taxon>Magnoliopsida</taxon>
        <taxon>Liliopsida</taxon>
        <taxon>Poales</taxon>
        <taxon>Poaceae</taxon>
        <taxon>PACMAD clade</taxon>
        <taxon>Arundinoideae</taxon>
        <taxon>Arundineae</taxon>
        <taxon>Arundo</taxon>
    </lineage>
</organism>
<evidence type="ECO:0000313" key="1">
    <source>
        <dbReference type="EMBL" id="JAD95684.1"/>
    </source>
</evidence>
<accession>A0A0A9E4K7</accession>
<reference evidence="1" key="2">
    <citation type="journal article" date="2015" name="Data Brief">
        <title>Shoot transcriptome of the giant reed, Arundo donax.</title>
        <authorList>
            <person name="Barrero R.A."/>
            <person name="Guerrero F.D."/>
            <person name="Moolhuijzen P."/>
            <person name="Goolsby J.A."/>
            <person name="Tidwell J."/>
            <person name="Bellgard S.E."/>
            <person name="Bellgard M.I."/>
        </authorList>
    </citation>
    <scope>NUCLEOTIDE SEQUENCE</scope>
    <source>
        <tissue evidence="1">Shoot tissue taken approximately 20 cm above the soil surface</tissue>
    </source>
</reference>
<reference evidence="1" key="1">
    <citation type="submission" date="2014-09" db="EMBL/GenBank/DDBJ databases">
        <authorList>
            <person name="Magalhaes I.L.F."/>
            <person name="Oliveira U."/>
            <person name="Santos F.R."/>
            <person name="Vidigal T.H.D.A."/>
            <person name="Brescovit A.D."/>
            <person name="Santos A.J."/>
        </authorList>
    </citation>
    <scope>NUCLEOTIDE SEQUENCE</scope>
    <source>
        <tissue evidence="1">Shoot tissue taken approximately 20 cm above the soil surface</tissue>
    </source>
</reference>
<sequence length="43" mass="5113">MLWRSRWICFQIASRSLGQPVNKKEGAPFQQRICSVLQKFFVQ</sequence>
<dbReference type="EMBL" id="GBRH01202211">
    <property type="protein sequence ID" value="JAD95684.1"/>
    <property type="molecule type" value="Transcribed_RNA"/>
</dbReference>
<proteinExistence type="predicted"/>
<protein>
    <submittedName>
        <fullName evidence="1">Uncharacterized protein</fullName>
    </submittedName>
</protein>